<dbReference type="InterPro" id="IPR055166">
    <property type="entry name" value="Transc_reg_Sar_Rot_HTH"/>
</dbReference>
<evidence type="ECO:0000256" key="3">
    <source>
        <dbReference type="ARBA" id="ARBA00023125"/>
    </source>
</evidence>
<feature type="domain" description="HTH marR-type" evidence="8">
    <location>
        <begin position="23"/>
        <end position="157"/>
    </location>
</feature>
<evidence type="ECO:0000313" key="9">
    <source>
        <dbReference type="EMBL" id="GAA5110671.1"/>
    </source>
</evidence>
<dbReference type="EMBL" id="BAABHY010000001">
    <property type="protein sequence ID" value="GAA5110671.1"/>
    <property type="molecule type" value="Genomic_DNA"/>
</dbReference>
<evidence type="ECO:0000313" key="10">
    <source>
        <dbReference type="Proteomes" id="UP001500171"/>
    </source>
</evidence>
<sequence>MINLEKKYLTLIDLVKHQDPHHAKKIAICLHVLSAANRIDKSCADKLSHYNLSEGRFLILALLMQYDHLSPLEIAHHCGVTKATISALLQSLIKDQFINKALDPQDGRKQIITLTKTGRQLISQLFSIHTKWIEQLTDNFSQGEAEQLTQLLTKLLNNLRDKE</sequence>
<dbReference type="Proteomes" id="UP001500171">
    <property type="component" value="Unassembled WGS sequence"/>
</dbReference>
<keyword evidence="2" id="KW-0805">Transcription regulation</keyword>
<dbReference type="Pfam" id="PF22381">
    <property type="entry name" value="Staph_reg_Sar_Rot"/>
    <property type="match status" value="1"/>
</dbReference>
<proteinExistence type="inferred from homology"/>
<evidence type="ECO:0000256" key="2">
    <source>
        <dbReference type="ARBA" id="ARBA00023015"/>
    </source>
</evidence>
<dbReference type="InterPro" id="IPR000835">
    <property type="entry name" value="HTH_MarR-typ"/>
</dbReference>
<comment type="subcellular location">
    <subcellularLocation>
        <location evidence="1">Cytoplasm</location>
    </subcellularLocation>
</comment>
<dbReference type="PANTHER" id="PTHR42756">
    <property type="entry name" value="TRANSCRIPTIONAL REGULATOR, MARR"/>
    <property type="match status" value="1"/>
</dbReference>
<dbReference type="Gene3D" id="1.10.10.10">
    <property type="entry name" value="Winged helix-like DNA-binding domain superfamily/Winged helix DNA-binding domain"/>
    <property type="match status" value="1"/>
</dbReference>
<reference evidence="10" key="1">
    <citation type="journal article" date="2019" name="Int. J. Syst. Evol. Microbiol.">
        <title>The Global Catalogue of Microorganisms (GCM) 10K type strain sequencing project: providing services to taxonomists for standard genome sequencing and annotation.</title>
        <authorList>
            <consortium name="The Broad Institute Genomics Platform"/>
            <consortium name="The Broad Institute Genome Sequencing Center for Infectious Disease"/>
            <person name="Wu L."/>
            <person name="Ma J."/>
        </authorList>
    </citation>
    <scope>NUCLEOTIDE SEQUENCE [LARGE SCALE GENOMIC DNA]</scope>
    <source>
        <strain evidence="10">JCM 18050</strain>
    </source>
</reference>
<keyword evidence="3" id="KW-0238">DNA-binding</keyword>
<keyword evidence="4" id="KW-0804">Transcription</keyword>
<evidence type="ECO:0000256" key="5">
    <source>
        <dbReference type="ARBA" id="ARBA00046337"/>
    </source>
</evidence>
<evidence type="ECO:0000256" key="1">
    <source>
        <dbReference type="ARBA" id="ARBA00004496"/>
    </source>
</evidence>
<comment type="similarity">
    <text evidence="5">Belongs to the SarZ family.</text>
</comment>
<dbReference type="SUPFAM" id="SSF46785">
    <property type="entry name" value="Winged helix' DNA-binding domain"/>
    <property type="match status" value="1"/>
</dbReference>
<dbReference type="InterPro" id="IPR036390">
    <property type="entry name" value="WH_DNA-bd_sf"/>
</dbReference>
<dbReference type="PROSITE" id="PS50995">
    <property type="entry name" value="HTH_MARR_2"/>
    <property type="match status" value="1"/>
</dbReference>
<dbReference type="RefSeq" id="WP_345490565.1">
    <property type="nucleotide sequence ID" value="NZ_BAABHY010000001.1"/>
</dbReference>
<evidence type="ECO:0000259" key="8">
    <source>
        <dbReference type="PROSITE" id="PS50995"/>
    </source>
</evidence>
<protein>
    <recommendedName>
        <fullName evidence="6">HTH-type transcriptional regulator SarZ</fullName>
    </recommendedName>
    <alternativeName>
        <fullName evidence="7">Staphylococcal accessory regulator Z</fullName>
    </alternativeName>
</protein>
<dbReference type="SMART" id="SM00347">
    <property type="entry name" value="HTH_MARR"/>
    <property type="match status" value="1"/>
</dbReference>
<evidence type="ECO:0000256" key="7">
    <source>
        <dbReference type="ARBA" id="ARBA00047207"/>
    </source>
</evidence>
<gene>
    <name evidence="9" type="ORF">GCM10023211_15340</name>
</gene>
<name>A0ABP9N6F3_9GAMM</name>
<evidence type="ECO:0000256" key="4">
    <source>
        <dbReference type="ARBA" id="ARBA00023163"/>
    </source>
</evidence>
<dbReference type="PANTHER" id="PTHR42756:SF1">
    <property type="entry name" value="TRANSCRIPTIONAL REPRESSOR OF EMRAB OPERON"/>
    <property type="match status" value="1"/>
</dbReference>
<dbReference type="PRINTS" id="PR00598">
    <property type="entry name" value="HTHMARR"/>
</dbReference>
<organism evidence="9 10">
    <name type="scientific">Orbus sasakiae</name>
    <dbReference type="NCBI Taxonomy" id="1078475"/>
    <lineage>
        <taxon>Bacteria</taxon>
        <taxon>Pseudomonadati</taxon>
        <taxon>Pseudomonadota</taxon>
        <taxon>Gammaproteobacteria</taxon>
        <taxon>Orbales</taxon>
        <taxon>Orbaceae</taxon>
        <taxon>Orbus</taxon>
    </lineage>
</organism>
<accession>A0ABP9N6F3</accession>
<evidence type="ECO:0000256" key="6">
    <source>
        <dbReference type="ARBA" id="ARBA00047188"/>
    </source>
</evidence>
<dbReference type="InterPro" id="IPR036388">
    <property type="entry name" value="WH-like_DNA-bd_sf"/>
</dbReference>
<comment type="caution">
    <text evidence="9">The sequence shown here is derived from an EMBL/GenBank/DDBJ whole genome shotgun (WGS) entry which is preliminary data.</text>
</comment>
<keyword evidence="10" id="KW-1185">Reference proteome</keyword>